<name>A0A4Y2FC33_ARAVE</name>
<comment type="caution">
    <text evidence="1">The sequence shown here is derived from an EMBL/GenBank/DDBJ whole genome shotgun (WGS) entry which is preliminary data.</text>
</comment>
<dbReference type="AlphaFoldDB" id="A0A4Y2FC33"/>
<protein>
    <submittedName>
        <fullName evidence="1">Uncharacterized protein</fullName>
    </submittedName>
</protein>
<reference evidence="1 2" key="1">
    <citation type="journal article" date="2019" name="Sci. Rep.">
        <title>Orb-weaving spider Araneus ventricosus genome elucidates the spidroin gene catalogue.</title>
        <authorList>
            <person name="Kono N."/>
            <person name="Nakamura H."/>
            <person name="Ohtoshi R."/>
            <person name="Moran D.A.P."/>
            <person name="Shinohara A."/>
            <person name="Yoshida Y."/>
            <person name="Fujiwara M."/>
            <person name="Mori M."/>
            <person name="Tomita M."/>
            <person name="Arakawa K."/>
        </authorList>
    </citation>
    <scope>NUCLEOTIDE SEQUENCE [LARGE SCALE GENOMIC DNA]</scope>
</reference>
<accession>A0A4Y2FC33</accession>
<gene>
    <name evidence="1" type="ORF">AVEN_46260_1</name>
</gene>
<dbReference type="EMBL" id="BGPR01000854">
    <property type="protein sequence ID" value="GBM37959.1"/>
    <property type="molecule type" value="Genomic_DNA"/>
</dbReference>
<proteinExistence type="predicted"/>
<keyword evidence="2" id="KW-1185">Reference proteome</keyword>
<sequence>MDIAIYIRIRLQGYKKRVTLALHQLWCRGYHQSESPTKMMTASTGLKDDAAAIIDNFSFNKEDFGIDDEIDCK</sequence>
<dbReference type="Proteomes" id="UP000499080">
    <property type="component" value="Unassembled WGS sequence"/>
</dbReference>
<organism evidence="1 2">
    <name type="scientific">Araneus ventricosus</name>
    <name type="common">Orbweaver spider</name>
    <name type="synonym">Epeira ventricosa</name>
    <dbReference type="NCBI Taxonomy" id="182803"/>
    <lineage>
        <taxon>Eukaryota</taxon>
        <taxon>Metazoa</taxon>
        <taxon>Ecdysozoa</taxon>
        <taxon>Arthropoda</taxon>
        <taxon>Chelicerata</taxon>
        <taxon>Arachnida</taxon>
        <taxon>Araneae</taxon>
        <taxon>Araneomorphae</taxon>
        <taxon>Entelegynae</taxon>
        <taxon>Araneoidea</taxon>
        <taxon>Araneidae</taxon>
        <taxon>Araneus</taxon>
    </lineage>
</organism>
<evidence type="ECO:0000313" key="1">
    <source>
        <dbReference type="EMBL" id="GBM37959.1"/>
    </source>
</evidence>
<evidence type="ECO:0000313" key="2">
    <source>
        <dbReference type="Proteomes" id="UP000499080"/>
    </source>
</evidence>